<name>A0A8S2VT72_9BILA</name>
<feature type="disulfide bond" evidence="2">
    <location>
        <begin position="5"/>
        <end position="17"/>
    </location>
</feature>
<dbReference type="AlphaFoldDB" id="A0A8S2VT72"/>
<dbReference type="EMBL" id="CAJOBI010054793">
    <property type="protein sequence ID" value="CAF4389141.1"/>
    <property type="molecule type" value="Genomic_DNA"/>
</dbReference>
<feature type="non-terminal residue" evidence="3">
    <location>
        <position position="1"/>
    </location>
</feature>
<evidence type="ECO:0000256" key="1">
    <source>
        <dbReference type="ARBA" id="ARBA00023157"/>
    </source>
</evidence>
<evidence type="ECO:0000313" key="3">
    <source>
        <dbReference type="EMBL" id="CAF4389141.1"/>
    </source>
</evidence>
<sequence length="75" mass="8722">GKILCYETLRCPSSPMCLDWREICDGVQKCENGTDEENCDKLEFNECEDDEFRCTNGMCIAEEFWLDGNIFSKHL</sequence>
<comment type="caution">
    <text evidence="2">Lacks conserved residue(s) required for the propagation of feature annotation.</text>
</comment>
<dbReference type="InterPro" id="IPR036055">
    <property type="entry name" value="LDL_receptor-like_sf"/>
</dbReference>
<organism evidence="3 4">
    <name type="scientific">Rotaria magnacalcarata</name>
    <dbReference type="NCBI Taxonomy" id="392030"/>
    <lineage>
        <taxon>Eukaryota</taxon>
        <taxon>Metazoa</taxon>
        <taxon>Spiralia</taxon>
        <taxon>Gnathifera</taxon>
        <taxon>Rotifera</taxon>
        <taxon>Eurotatoria</taxon>
        <taxon>Bdelloidea</taxon>
        <taxon>Philodinida</taxon>
        <taxon>Philodinidae</taxon>
        <taxon>Rotaria</taxon>
    </lineage>
</organism>
<dbReference type="PROSITE" id="PS50068">
    <property type="entry name" value="LDLRA_2"/>
    <property type="match status" value="1"/>
</dbReference>
<proteinExistence type="predicted"/>
<reference evidence="3" key="1">
    <citation type="submission" date="2021-02" db="EMBL/GenBank/DDBJ databases">
        <authorList>
            <person name="Nowell W R."/>
        </authorList>
    </citation>
    <scope>NUCLEOTIDE SEQUENCE</scope>
</reference>
<gene>
    <name evidence="3" type="ORF">SMN809_LOCUS29927</name>
</gene>
<comment type="caution">
    <text evidence="3">The sequence shown here is derived from an EMBL/GenBank/DDBJ whole genome shotgun (WGS) entry which is preliminary data.</text>
</comment>
<dbReference type="SUPFAM" id="SSF57424">
    <property type="entry name" value="LDL receptor-like module"/>
    <property type="match status" value="1"/>
</dbReference>
<dbReference type="SMART" id="SM00192">
    <property type="entry name" value="LDLa"/>
    <property type="match status" value="1"/>
</dbReference>
<feature type="disulfide bond" evidence="2">
    <location>
        <begin position="24"/>
        <end position="39"/>
    </location>
</feature>
<dbReference type="Gene3D" id="4.10.400.10">
    <property type="entry name" value="Low-density Lipoprotein Receptor"/>
    <property type="match status" value="1"/>
</dbReference>
<keyword evidence="1 2" id="KW-1015">Disulfide bond</keyword>
<protein>
    <submittedName>
        <fullName evidence="3">Uncharacterized protein</fullName>
    </submittedName>
</protein>
<accession>A0A8S2VT72</accession>
<evidence type="ECO:0000313" key="4">
    <source>
        <dbReference type="Proteomes" id="UP000676336"/>
    </source>
</evidence>
<evidence type="ECO:0000256" key="2">
    <source>
        <dbReference type="PROSITE-ProRule" id="PRU00124"/>
    </source>
</evidence>
<dbReference type="InterPro" id="IPR002172">
    <property type="entry name" value="LDrepeatLR_classA_rpt"/>
</dbReference>
<dbReference type="Proteomes" id="UP000676336">
    <property type="component" value="Unassembled WGS sequence"/>
</dbReference>